<accession>A0A3N2D1Y2</accession>
<evidence type="ECO:0000256" key="3">
    <source>
        <dbReference type="ARBA" id="ARBA00021315"/>
    </source>
</evidence>
<dbReference type="NCBIfam" id="TIGR00634">
    <property type="entry name" value="recN"/>
    <property type="match status" value="1"/>
</dbReference>
<dbReference type="PIRSF" id="PIRSF003128">
    <property type="entry name" value="RecN"/>
    <property type="match status" value="1"/>
</dbReference>
<dbReference type="CDD" id="cd03241">
    <property type="entry name" value="ABC_RecN"/>
    <property type="match status" value="1"/>
</dbReference>
<dbReference type="Gene3D" id="3.40.50.300">
    <property type="entry name" value="P-loop containing nucleotide triphosphate hydrolases"/>
    <property type="match status" value="2"/>
</dbReference>
<dbReference type="EMBL" id="RKHQ01000002">
    <property type="protein sequence ID" value="ROR93779.1"/>
    <property type="molecule type" value="Genomic_DNA"/>
</dbReference>
<keyword evidence="12" id="KW-1185">Reference proteome</keyword>
<dbReference type="GO" id="GO:0043590">
    <property type="term" value="C:bacterial nucleoid"/>
    <property type="evidence" value="ECO:0007669"/>
    <property type="project" value="TreeGrafter"/>
</dbReference>
<keyword evidence="4" id="KW-0547">Nucleotide-binding</keyword>
<dbReference type="AlphaFoldDB" id="A0A3N2D1Y2"/>
<evidence type="ECO:0000256" key="2">
    <source>
        <dbReference type="ARBA" id="ARBA00009441"/>
    </source>
</evidence>
<evidence type="ECO:0000313" key="12">
    <source>
        <dbReference type="Proteomes" id="UP000275356"/>
    </source>
</evidence>
<evidence type="ECO:0000256" key="5">
    <source>
        <dbReference type="ARBA" id="ARBA00022763"/>
    </source>
</evidence>
<dbReference type="InterPro" id="IPR004604">
    <property type="entry name" value="DNA_recomb/repair_RecN"/>
</dbReference>
<dbReference type="Pfam" id="PF02463">
    <property type="entry name" value="SMC_N"/>
    <property type="match status" value="1"/>
</dbReference>
<evidence type="ECO:0000256" key="1">
    <source>
        <dbReference type="ARBA" id="ARBA00003618"/>
    </source>
</evidence>
<dbReference type="GO" id="GO:0006281">
    <property type="term" value="P:DNA repair"/>
    <property type="evidence" value="ECO:0007669"/>
    <property type="project" value="UniProtKB-KW"/>
</dbReference>
<dbReference type="InterPro" id="IPR003395">
    <property type="entry name" value="RecF/RecN/SMC_N"/>
</dbReference>
<reference evidence="11 12" key="1">
    <citation type="submission" date="2018-11" db="EMBL/GenBank/DDBJ databases">
        <title>Sequencing the genomes of 1000 actinobacteria strains.</title>
        <authorList>
            <person name="Klenk H.-P."/>
        </authorList>
    </citation>
    <scope>NUCLEOTIDE SEQUENCE [LARGE SCALE GENOMIC DNA]</scope>
    <source>
        <strain evidence="11 12">DSM 13521</strain>
    </source>
</reference>
<evidence type="ECO:0000256" key="9">
    <source>
        <dbReference type="PIRNR" id="PIRNR003128"/>
    </source>
</evidence>
<comment type="function">
    <text evidence="1 9">May be involved in recombinational repair of damaged DNA.</text>
</comment>
<keyword evidence="6" id="KW-0067">ATP-binding</keyword>
<gene>
    <name evidence="11" type="ORF">EDD28_3203</name>
</gene>
<protein>
    <recommendedName>
        <fullName evidence="3 9">DNA repair protein RecN</fullName>
    </recommendedName>
    <alternativeName>
        <fullName evidence="8 9">Recombination protein N</fullName>
    </alternativeName>
</protein>
<name>A0A3N2D1Y2_9MICO</name>
<dbReference type="OrthoDB" id="9806954at2"/>
<keyword evidence="5 9" id="KW-0227">DNA damage</keyword>
<dbReference type="PANTHER" id="PTHR11059:SF0">
    <property type="entry name" value="DNA REPAIR PROTEIN RECN"/>
    <property type="match status" value="1"/>
</dbReference>
<dbReference type="RefSeq" id="WP_123740684.1">
    <property type="nucleotide sequence ID" value="NZ_RKHQ01000002.1"/>
</dbReference>
<proteinExistence type="inferred from homology"/>
<evidence type="ECO:0000259" key="10">
    <source>
        <dbReference type="Pfam" id="PF02463"/>
    </source>
</evidence>
<organism evidence="11 12">
    <name type="scientific">Salana multivorans</name>
    <dbReference type="NCBI Taxonomy" id="120377"/>
    <lineage>
        <taxon>Bacteria</taxon>
        <taxon>Bacillati</taxon>
        <taxon>Actinomycetota</taxon>
        <taxon>Actinomycetes</taxon>
        <taxon>Micrococcales</taxon>
        <taxon>Beutenbergiaceae</taxon>
        <taxon>Salana</taxon>
    </lineage>
</organism>
<evidence type="ECO:0000313" key="11">
    <source>
        <dbReference type="EMBL" id="ROR93779.1"/>
    </source>
</evidence>
<evidence type="ECO:0000256" key="7">
    <source>
        <dbReference type="ARBA" id="ARBA00023204"/>
    </source>
</evidence>
<evidence type="ECO:0000256" key="8">
    <source>
        <dbReference type="ARBA" id="ARBA00033408"/>
    </source>
</evidence>
<dbReference type="InterPro" id="IPR027417">
    <property type="entry name" value="P-loop_NTPase"/>
</dbReference>
<feature type="domain" description="RecF/RecN/SMC N-terminal" evidence="10">
    <location>
        <begin position="2"/>
        <end position="524"/>
    </location>
</feature>
<comment type="similarity">
    <text evidence="2 9">Belongs to the RecN family.</text>
</comment>
<keyword evidence="7 9" id="KW-0234">DNA repair</keyword>
<dbReference type="GO" id="GO:0006310">
    <property type="term" value="P:DNA recombination"/>
    <property type="evidence" value="ECO:0007669"/>
    <property type="project" value="InterPro"/>
</dbReference>
<dbReference type="GO" id="GO:0005524">
    <property type="term" value="F:ATP binding"/>
    <property type="evidence" value="ECO:0007669"/>
    <property type="project" value="UniProtKB-KW"/>
</dbReference>
<comment type="caution">
    <text evidence="11">The sequence shown here is derived from an EMBL/GenBank/DDBJ whole genome shotgun (WGS) entry which is preliminary data.</text>
</comment>
<evidence type="ECO:0000256" key="4">
    <source>
        <dbReference type="ARBA" id="ARBA00022741"/>
    </source>
</evidence>
<dbReference type="Proteomes" id="UP000275356">
    <property type="component" value="Unassembled WGS sequence"/>
</dbReference>
<dbReference type="SUPFAM" id="SSF52540">
    <property type="entry name" value="P-loop containing nucleoside triphosphate hydrolases"/>
    <property type="match status" value="2"/>
</dbReference>
<evidence type="ECO:0000256" key="6">
    <source>
        <dbReference type="ARBA" id="ARBA00022840"/>
    </source>
</evidence>
<sequence length="578" mass="59516">MIEEIEIHDLGVIAEARLEPAGGFTAVTGETGAGKTMLLTALELLLGGRADAGLVRPGAERALVEGRFADLPGSVVERVGEAGGDLDDGVLIVARTVPATGRSRAHLGGRSVPQGVLGELAEDLVTIHGQSDQTRLRSPSRQRDVVDTYGGHADLLARMRGAHARARDLEQTLARVRAGERTRELEIASLTSALAEIDDAEIQPGEDVALRDEAARLDNMEHLTQAAALAGAALGGDPAGGEGGSGAIALLEHASRSLARAGEHDPALATLASQLLDAAYLAADLEGELGRYVAALEADPDRLDAVHSRRARLAQLARTYGTAFGEPGPDDPPPGSSDAVLAWAVGARERLAELTDPGQDAEALQEALTQALAERGAVAAELTAARRTAGADLAAAVTAELHGLAMPAARVDVEVAPAQPGPTGDDAVTLVLTAYRGAAPAPLGVGASGGELSRVMLALEVVLAERHGRATTFVFDEVDAGIGGRTAAAVGERLARLATGAQVLVVTHLAQVAAFADRQIVVAKGPDDGGVATTVRIVSGDERTAELARMLSGEETDTALQHAADLLDRSRVQRWSAT</sequence>
<dbReference type="PANTHER" id="PTHR11059">
    <property type="entry name" value="DNA REPAIR PROTEIN RECN"/>
    <property type="match status" value="1"/>
</dbReference>
<dbReference type="GO" id="GO:0009432">
    <property type="term" value="P:SOS response"/>
    <property type="evidence" value="ECO:0007669"/>
    <property type="project" value="TreeGrafter"/>
</dbReference>